<evidence type="ECO:0000313" key="4">
    <source>
        <dbReference type="EMBL" id="KAL3806182.1"/>
    </source>
</evidence>
<evidence type="ECO:0000256" key="2">
    <source>
        <dbReference type="ARBA" id="ARBA00022679"/>
    </source>
</evidence>
<accession>A0ABD3R215</accession>
<dbReference type="EMBL" id="JALLPB020000869">
    <property type="protein sequence ID" value="KAL3806182.1"/>
    <property type="molecule type" value="Genomic_DNA"/>
</dbReference>
<name>A0ABD3R215_9STRA</name>
<evidence type="ECO:0000313" key="5">
    <source>
        <dbReference type="Proteomes" id="UP001530377"/>
    </source>
</evidence>
<dbReference type="Proteomes" id="UP001530377">
    <property type="component" value="Unassembled WGS sequence"/>
</dbReference>
<dbReference type="SMART" id="SM00672">
    <property type="entry name" value="CAP10"/>
    <property type="match status" value="1"/>
</dbReference>
<dbReference type="PANTHER" id="PTHR12203">
    <property type="entry name" value="KDEL LYS-ASP-GLU-LEU CONTAINING - RELATED"/>
    <property type="match status" value="1"/>
</dbReference>
<keyword evidence="2" id="KW-0808">Transferase</keyword>
<evidence type="ECO:0000259" key="3">
    <source>
        <dbReference type="SMART" id="SM00672"/>
    </source>
</evidence>
<reference evidence="4 5" key="1">
    <citation type="submission" date="2024-10" db="EMBL/GenBank/DDBJ databases">
        <title>Updated reference genomes for cyclostephanoid diatoms.</title>
        <authorList>
            <person name="Roberts W.R."/>
            <person name="Alverson A.J."/>
        </authorList>
    </citation>
    <scope>NUCLEOTIDE SEQUENCE [LARGE SCALE GENOMIC DNA]</scope>
    <source>
        <strain evidence="4 5">AJA228-03</strain>
    </source>
</reference>
<evidence type="ECO:0000256" key="1">
    <source>
        <dbReference type="ARBA" id="ARBA00010118"/>
    </source>
</evidence>
<dbReference type="AlphaFoldDB" id="A0ABD3R215"/>
<comment type="similarity">
    <text evidence="1">Belongs to the glycosyltransferase 90 family.</text>
</comment>
<feature type="domain" description="Glycosyl transferase CAP10" evidence="3">
    <location>
        <begin position="41"/>
        <end position="292"/>
    </location>
</feature>
<sequence length="323" mass="37196">MKQIIDEDCKGAGLNRLCLNWLADAYLSHAVAVMTSTGNTDIKDQWLLLNIGDSHSKSTELPVIAKTRFSRFAIAKSTGKHFFRPIIFPLEMKRHFYEPLVEYINLLNEDRIILNNDKICQWEEKKSALIWRGSFTGVNGDLDRTLLSTHIDGGPRIKVVRNYFHYNTSVIDVAFSDDSYGQYVRTSLSSMADQLKFKYLLSLEGNDVATGLKWMLLSNSVVFMAKPQTVSFLMEDLLVPYVHFIPLEDDYSNIIEMVHWAQQNDEKCKWISDQATLYMEQLWTSQYAKRENALIVQNLSMAYENQFGKALESCAKKIEQKMN</sequence>
<proteinExistence type="inferred from homology"/>
<protein>
    <recommendedName>
        <fullName evidence="3">Glycosyl transferase CAP10 domain-containing protein</fullName>
    </recommendedName>
</protein>
<gene>
    <name evidence="4" type="ORF">ACHAXA_000173</name>
</gene>
<dbReference type="InterPro" id="IPR006598">
    <property type="entry name" value="CAP10"/>
</dbReference>
<keyword evidence="5" id="KW-1185">Reference proteome</keyword>
<dbReference type="PANTHER" id="PTHR12203:SF35">
    <property type="entry name" value="PROTEIN O-GLUCOSYLTRANSFERASE 1"/>
    <property type="match status" value="1"/>
</dbReference>
<dbReference type="InterPro" id="IPR051091">
    <property type="entry name" value="O-Glucosyltr/Glycosyltrsf_90"/>
</dbReference>
<organism evidence="4 5">
    <name type="scientific">Cyclostephanos tholiformis</name>
    <dbReference type="NCBI Taxonomy" id="382380"/>
    <lineage>
        <taxon>Eukaryota</taxon>
        <taxon>Sar</taxon>
        <taxon>Stramenopiles</taxon>
        <taxon>Ochrophyta</taxon>
        <taxon>Bacillariophyta</taxon>
        <taxon>Coscinodiscophyceae</taxon>
        <taxon>Thalassiosirophycidae</taxon>
        <taxon>Stephanodiscales</taxon>
        <taxon>Stephanodiscaceae</taxon>
        <taxon>Cyclostephanos</taxon>
    </lineage>
</organism>
<dbReference type="GO" id="GO:0016740">
    <property type="term" value="F:transferase activity"/>
    <property type="evidence" value="ECO:0007669"/>
    <property type="project" value="UniProtKB-KW"/>
</dbReference>
<comment type="caution">
    <text evidence="4">The sequence shown here is derived from an EMBL/GenBank/DDBJ whole genome shotgun (WGS) entry which is preliminary data.</text>
</comment>
<dbReference type="Pfam" id="PF05686">
    <property type="entry name" value="Glyco_transf_90"/>
    <property type="match status" value="1"/>
</dbReference>